<name>A0ABQ8SSN9_PERAM</name>
<dbReference type="EMBL" id="JAJSOF020000023">
    <property type="protein sequence ID" value="KAJ4436455.1"/>
    <property type="molecule type" value="Genomic_DNA"/>
</dbReference>
<feature type="compositionally biased region" description="Acidic residues" evidence="1">
    <location>
        <begin position="93"/>
        <end position="103"/>
    </location>
</feature>
<reference evidence="2 3" key="1">
    <citation type="journal article" date="2022" name="Allergy">
        <title>Genome assembly and annotation of Periplaneta americana reveal a comprehensive cockroach allergen profile.</title>
        <authorList>
            <person name="Wang L."/>
            <person name="Xiong Q."/>
            <person name="Saelim N."/>
            <person name="Wang L."/>
            <person name="Nong W."/>
            <person name="Wan A.T."/>
            <person name="Shi M."/>
            <person name="Liu X."/>
            <person name="Cao Q."/>
            <person name="Hui J.H.L."/>
            <person name="Sookrung N."/>
            <person name="Leung T.F."/>
            <person name="Tungtrongchitr A."/>
            <person name="Tsui S.K.W."/>
        </authorList>
    </citation>
    <scope>NUCLEOTIDE SEQUENCE [LARGE SCALE GENOMIC DNA]</scope>
    <source>
        <strain evidence="2">PWHHKU_190912</strain>
    </source>
</reference>
<dbReference type="Proteomes" id="UP001148838">
    <property type="component" value="Unassembled WGS sequence"/>
</dbReference>
<comment type="caution">
    <text evidence="2">The sequence shown here is derived from an EMBL/GenBank/DDBJ whole genome shotgun (WGS) entry which is preliminary data.</text>
</comment>
<proteinExistence type="predicted"/>
<evidence type="ECO:0000256" key="1">
    <source>
        <dbReference type="SAM" id="MobiDB-lite"/>
    </source>
</evidence>
<feature type="region of interest" description="Disordered" evidence="1">
    <location>
        <begin position="91"/>
        <end position="121"/>
    </location>
</feature>
<evidence type="ECO:0000313" key="2">
    <source>
        <dbReference type="EMBL" id="KAJ4436455.1"/>
    </source>
</evidence>
<keyword evidence="3" id="KW-1185">Reference proteome</keyword>
<organism evidence="2 3">
    <name type="scientific">Periplaneta americana</name>
    <name type="common">American cockroach</name>
    <name type="synonym">Blatta americana</name>
    <dbReference type="NCBI Taxonomy" id="6978"/>
    <lineage>
        <taxon>Eukaryota</taxon>
        <taxon>Metazoa</taxon>
        <taxon>Ecdysozoa</taxon>
        <taxon>Arthropoda</taxon>
        <taxon>Hexapoda</taxon>
        <taxon>Insecta</taxon>
        <taxon>Pterygota</taxon>
        <taxon>Neoptera</taxon>
        <taxon>Polyneoptera</taxon>
        <taxon>Dictyoptera</taxon>
        <taxon>Blattodea</taxon>
        <taxon>Blattoidea</taxon>
        <taxon>Blattidae</taxon>
        <taxon>Blattinae</taxon>
        <taxon>Periplaneta</taxon>
    </lineage>
</organism>
<sequence>MTGLCEGDIKSHNLSRRRPGLESRSGLVFFIEKSIATRVTDKIAESVTLFGIEPRVRLTTSSLPSDVIKNVYEEDELETVIGQMNAELKEREAQEEEEVEEEKEMMLASTSSNISLARKEP</sequence>
<protein>
    <submittedName>
        <fullName evidence="2">Uncharacterized protein</fullName>
    </submittedName>
</protein>
<accession>A0ABQ8SSN9</accession>
<gene>
    <name evidence="2" type="ORF">ANN_19088</name>
</gene>
<evidence type="ECO:0000313" key="3">
    <source>
        <dbReference type="Proteomes" id="UP001148838"/>
    </source>
</evidence>